<accession>A0ACC2G328</accession>
<gene>
    <name evidence="1" type="ORF">DPEC_G00217860</name>
</gene>
<reference evidence="1" key="1">
    <citation type="submission" date="2021-05" db="EMBL/GenBank/DDBJ databases">
        <authorList>
            <person name="Pan Q."/>
            <person name="Jouanno E."/>
            <person name="Zahm M."/>
            <person name="Klopp C."/>
            <person name="Cabau C."/>
            <person name="Louis A."/>
            <person name="Berthelot C."/>
            <person name="Parey E."/>
            <person name="Roest Crollius H."/>
            <person name="Montfort J."/>
            <person name="Robinson-Rechavi M."/>
            <person name="Bouchez O."/>
            <person name="Lampietro C."/>
            <person name="Lopez Roques C."/>
            <person name="Donnadieu C."/>
            <person name="Postlethwait J."/>
            <person name="Bobe J."/>
            <person name="Dillon D."/>
            <person name="Chandos A."/>
            <person name="von Hippel F."/>
            <person name="Guiguen Y."/>
        </authorList>
    </citation>
    <scope>NUCLEOTIDE SEQUENCE</scope>
    <source>
        <strain evidence="1">YG-Jan2019</strain>
    </source>
</reference>
<protein>
    <submittedName>
        <fullName evidence="1">Uncharacterized protein</fullName>
    </submittedName>
</protein>
<sequence>MNQEIKTFISRCDICRSVDPKQQRETLHPHDMGSRPWAKYTSQEFRHFSQKWGFEHRTSSPGYPRSNGKTESAVKTAKRLMLKAAAARQDPYMAMLDHRNTPGQGLDTSPAQRLLSRRTRTLLPTKDTLLKPEVTHNEQELKYNR</sequence>
<organism evidence="1 2">
    <name type="scientific">Dallia pectoralis</name>
    <name type="common">Alaska blackfish</name>
    <dbReference type="NCBI Taxonomy" id="75939"/>
    <lineage>
        <taxon>Eukaryota</taxon>
        <taxon>Metazoa</taxon>
        <taxon>Chordata</taxon>
        <taxon>Craniata</taxon>
        <taxon>Vertebrata</taxon>
        <taxon>Euteleostomi</taxon>
        <taxon>Actinopterygii</taxon>
        <taxon>Neopterygii</taxon>
        <taxon>Teleostei</taxon>
        <taxon>Protacanthopterygii</taxon>
        <taxon>Esociformes</taxon>
        <taxon>Umbridae</taxon>
        <taxon>Dallia</taxon>
    </lineage>
</organism>
<comment type="caution">
    <text evidence="1">The sequence shown here is derived from an EMBL/GenBank/DDBJ whole genome shotgun (WGS) entry which is preliminary data.</text>
</comment>
<evidence type="ECO:0000313" key="1">
    <source>
        <dbReference type="EMBL" id="KAJ7997987.1"/>
    </source>
</evidence>
<name>A0ACC2G328_DALPE</name>
<evidence type="ECO:0000313" key="2">
    <source>
        <dbReference type="Proteomes" id="UP001157502"/>
    </source>
</evidence>
<keyword evidence="2" id="KW-1185">Reference proteome</keyword>
<dbReference type="EMBL" id="CM055745">
    <property type="protein sequence ID" value="KAJ7997987.1"/>
    <property type="molecule type" value="Genomic_DNA"/>
</dbReference>
<proteinExistence type="predicted"/>
<dbReference type="Proteomes" id="UP001157502">
    <property type="component" value="Chromosome 18"/>
</dbReference>